<dbReference type="AlphaFoldDB" id="A0A916YZ82"/>
<name>A0A916YZ82_9BACT</name>
<reference evidence="2" key="2">
    <citation type="submission" date="2020-09" db="EMBL/GenBank/DDBJ databases">
        <authorList>
            <person name="Sun Q."/>
            <person name="Zhou Y."/>
        </authorList>
    </citation>
    <scope>NUCLEOTIDE SEQUENCE</scope>
    <source>
        <strain evidence="2">CGMCC 1.15958</strain>
    </source>
</reference>
<feature type="compositionally biased region" description="Basic and acidic residues" evidence="1">
    <location>
        <begin position="13"/>
        <end position="31"/>
    </location>
</feature>
<gene>
    <name evidence="2" type="ORF">GCM10011514_33670</name>
</gene>
<feature type="region of interest" description="Disordered" evidence="1">
    <location>
        <begin position="1"/>
        <end position="35"/>
    </location>
</feature>
<evidence type="ECO:0000256" key="1">
    <source>
        <dbReference type="SAM" id="MobiDB-lite"/>
    </source>
</evidence>
<sequence length="101" mass="11620">MLTSVFGKQLPQQKHDKPNKPKQEKSDKKQQSENQTVVSELSLEVVVPSHAFDFNHDALILPTPQVIYLNIEKKAKVFTKPIFILSYFENLYEHFIAPNAP</sequence>
<keyword evidence="3" id="KW-1185">Reference proteome</keyword>
<organism evidence="2 3">
    <name type="scientific">Emticicia aquatilis</name>
    <dbReference type="NCBI Taxonomy" id="1537369"/>
    <lineage>
        <taxon>Bacteria</taxon>
        <taxon>Pseudomonadati</taxon>
        <taxon>Bacteroidota</taxon>
        <taxon>Cytophagia</taxon>
        <taxon>Cytophagales</taxon>
        <taxon>Leadbetterellaceae</taxon>
        <taxon>Emticicia</taxon>
    </lineage>
</organism>
<accession>A0A916YZ82</accession>
<dbReference type="Proteomes" id="UP000609064">
    <property type="component" value="Unassembled WGS sequence"/>
</dbReference>
<proteinExistence type="predicted"/>
<protein>
    <submittedName>
        <fullName evidence="2">Uncharacterized protein</fullName>
    </submittedName>
</protein>
<comment type="caution">
    <text evidence="2">The sequence shown here is derived from an EMBL/GenBank/DDBJ whole genome shotgun (WGS) entry which is preliminary data.</text>
</comment>
<evidence type="ECO:0000313" key="2">
    <source>
        <dbReference type="EMBL" id="GGD66877.1"/>
    </source>
</evidence>
<reference evidence="2" key="1">
    <citation type="journal article" date="2014" name="Int. J. Syst. Evol. Microbiol.">
        <title>Complete genome sequence of Corynebacterium casei LMG S-19264T (=DSM 44701T), isolated from a smear-ripened cheese.</title>
        <authorList>
            <consortium name="US DOE Joint Genome Institute (JGI-PGF)"/>
            <person name="Walter F."/>
            <person name="Albersmeier A."/>
            <person name="Kalinowski J."/>
            <person name="Ruckert C."/>
        </authorList>
    </citation>
    <scope>NUCLEOTIDE SEQUENCE</scope>
    <source>
        <strain evidence="2">CGMCC 1.15958</strain>
    </source>
</reference>
<evidence type="ECO:0000313" key="3">
    <source>
        <dbReference type="Proteomes" id="UP000609064"/>
    </source>
</evidence>
<dbReference type="EMBL" id="BMKK01000006">
    <property type="protein sequence ID" value="GGD66877.1"/>
    <property type="molecule type" value="Genomic_DNA"/>
</dbReference>